<name>A0A1A9VWC5_GLOAU</name>
<keyword evidence="3 7" id="KW-0560">Oxidoreductase</keyword>
<dbReference type="Gene3D" id="3.40.605.10">
    <property type="entry name" value="Aldehyde Dehydrogenase, Chain A, domain 1"/>
    <property type="match status" value="1"/>
</dbReference>
<dbReference type="InterPro" id="IPR044638">
    <property type="entry name" value="ALDH7A1-like"/>
</dbReference>
<proteinExistence type="inferred from homology"/>
<dbReference type="Gene3D" id="3.40.309.10">
    <property type="entry name" value="Aldehyde Dehydrogenase, Chain A, domain 2"/>
    <property type="match status" value="1"/>
</dbReference>
<keyword evidence="4" id="KW-0520">NAD</keyword>
<dbReference type="SUPFAM" id="SSF53720">
    <property type="entry name" value="ALDH-like"/>
    <property type="match status" value="1"/>
</dbReference>
<dbReference type="AlphaFoldDB" id="A0A1A9VWC5"/>
<dbReference type="InterPro" id="IPR016161">
    <property type="entry name" value="Ald_DH/histidinol_DH"/>
</dbReference>
<dbReference type="InterPro" id="IPR015590">
    <property type="entry name" value="Aldehyde_DH_dom"/>
</dbReference>
<dbReference type="EC" id="1.2.1.3" evidence="5"/>
<dbReference type="FunFam" id="3.40.309.10:FF:000018">
    <property type="entry name" value="Alpha-aminoadipic semialdehyde dehydrogenase"/>
    <property type="match status" value="1"/>
</dbReference>
<dbReference type="Pfam" id="PF00171">
    <property type="entry name" value="Aldedh"/>
    <property type="match status" value="1"/>
</dbReference>
<evidence type="ECO:0000256" key="7">
    <source>
        <dbReference type="RuleBase" id="RU003345"/>
    </source>
</evidence>
<dbReference type="VEuPathDB" id="VectorBase:GAUT049798"/>
<dbReference type="EnsemblMetazoa" id="GAUT049798-RA">
    <property type="protein sequence ID" value="GAUT049798-PA"/>
    <property type="gene ID" value="GAUT049798"/>
</dbReference>
<protein>
    <recommendedName>
        <fullName evidence="5">aldehyde dehydrogenase (NAD(+))</fullName>
        <ecNumber evidence="5">1.2.1.3</ecNumber>
    </recommendedName>
</protein>
<evidence type="ECO:0000256" key="1">
    <source>
        <dbReference type="ARBA" id="ARBA00009986"/>
    </source>
</evidence>
<comment type="subunit">
    <text evidence="2">Homotetramer.</text>
</comment>
<dbReference type="GO" id="GO:0004029">
    <property type="term" value="F:aldehyde dehydrogenase (NAD+) activity"/>
    <property type="evidence" value="ECO:0007669"/>
    <property type="project" value="UniProtKB-EC"/>
</dbReference>
<organism evidence="9 10">
    <name type="scientific">Glossina austeni</name>
    <name type="common">Savannah tsetse fly</name>
    <dbReference type="NCBI Taxonomy" id="7395"/>
    <lineage>
        <taxon>Eukaryota</taxon>
        <taxon>Metazoa</taxon>
        <taxon>Ecdysozoa</taxon>
        <taxon>Arthropoda</taxon>
        <taxon>Hexapoda</taxon>
        <taxon>Insecta</taxon>
        <taxon>Pterygota</taxon>
        <taxon>Neoptera</taxon>
        <taxon>Endopterygota</taxon>
        <taxon>Diptera</taxon>
        <taxon>Brachycera</taxon>
        <taxon>Muscomorpha</taxon>
        <taxon>Hippoboscoidea</taxon>
        <taxon>Glossinidae</taxon>
        <taxon>Glossina</taxon>
    </lineage>
</organism>
<dbReference type="InterPro" id="IPR029510">
    <property type="entry name" value="Ald_DH_CS_GLU"/>
</dbReference>
<reference evidence="9" key="1">
    <citation type="submission" date="2020-05" db="UniProtKB">
        <authorList>
            <consortium name="EnsemblMetazoa"/>
        </authorList>
    </citation>
    <scope>IDENTIFICATION</scope>
    <source>
        <strain evidence="9">TTRI</strain>
    </source>
</reference>
<accession>A0A1A9VWC5</accession>
<dbReference type="Proteomes" id="UP000078200">
    <property type="component" value="Unassembled WGS sequence"/>
</dbReference>
<comment type="similarity">
    <text evidence="1 7">Belongs to the aldehyde dehydrogenase family.</text>
</comment>
<feature type="domain" description="Aldehyde dehydrogenase" evidence="8">
    <location>
        <begin position="68"/>
        <end position="528"/>
    </location>
</feature>
<dbReference type="PANTHER" id="PTHR43521">
    <property type="entry name" value="ALPHA-AMINOADIPIC SEMIALDEHYDE DEHYDROGENASE"/>
    <property type="match status" value="1"/>
</dbReference>
<dbReference type="PROSITE" id="PS00687">
    <property type="entry name" value="ALDEHYDE_DEHYDR_GLU"/>
    <property type="match status" value="1"/>
</dbReference>
<evidence type="ECO:0000313" key="10">
    <source>
        <dbReference type="Proteomes" id="UP000078200"/>
    </source>
</evidence>
<evidence type="ECO:0000259" key="8">
    <source>
        <dbReference type="Pfam" id="PF00171"/>
    </source>
</evidence>
<sequence length="547" mass="59204">MAQLQRALSLFRSSLPQTPLQGLATFHSSSKLRNECYLIDSPEYSFLRDVGLERENPGVFTGSWKGSGQMMVSVDPGTAKPIAAVRMGTVQEMDESIRAGVDAYKEWSKVPAPVRGDIVRQIGDELRKYKEPLGKLVSLEVGKIYSEGQGEVQESIDICDYGVGLSRIYAGQIINSERADHTILEAWRPLGLIGVISAYNFPNAVFGWNAAIALTTGNSVLWKGAPSTSLVSVATTKVLAEVYKRNDLPPITTLCQGGADVGQKMVCDKRVKLVSFTGSCQTGRNVGVEVQKRFGKVILELGGNNALIIDESANLKMALDAALFGCIGTTGQRCTTTRRIIVHQKLYDKFLKDLTNKYKQILSRIGHQLESNTLVGPVHSQQNIDNYQASLKEALSLGGTVAFGGKVIPRDGYFVEPTIITGLPHDSPVVHRETFAPIVYVLKCKSVEEAIAWNNEVDQGLSSAIFTENVNHVFKWIGAQGSDCGIVNVNTTTNGAEIGGAFGGEKHTGGGRESGSDAWKQYCKRATVTVNHSGELACAQGVVFNVE</sequence>
<keyword evidence="10" id="KW-1185">Reference proteome</keyword>
<dbReference type="InterPro" id="IPR016163">
    <property type="entry name" value="Ald_DH_C"/>
</dbReference>
<dbReference type="InterPro" id="IPR016162">
    <property type="entry name" value="Ald_DH_N"/>
</dbReference>
<evidence type="ECO:0000256" key="3">
    <source>
        <dbReference type="ARBA" id="ARBA00023002"/>
    </source>
</evidence>
<evidence type="ECO:0000256" key="2">
    <source>
        <dbReference type="ARBA" id="ARBA00011881"/>
    </source>
</evidence>
<dbReference type="STRING" id="7395.A0A1A9VWC5"/>
<dbReference type="CDD" id="cd07130">
    <property type="entry name" value="ALDH_F7_AASADH"/>
    <property type="match status" value="1"/>
</dbReference>
<evidence type="ECO:0000256" key="4">
    <source>
        <dbReference type="ARBA" id="ARBA00023027"/>
    </source>
</evidence>
<dbReference type="PANTHER" id="PTHR43521:SF1">
    <property type="entry name" value="ALPHA-AMINOADIPIC SEMIALDEHYDE DEHYDROGENASE"/>
    <property type="match status" value="1"/>
</dbReference>
<evidence type="ECO:0000256" key="5">
    <source>
        <dbReference type="ARBA" id="ARBA00024226"/>
    </source>
</evidence>
<feature type="active site" evidence="6">
    <location>
        <position position="300"/>
    </location>
</feature>
<evidence type="ECO:0000313" key="9">
    <source>
        <dbReference type="EnsemblMetazoa" id="GAUT049798-PA"/>
    </source>
</evidence>
<evidence type="ECO:0000256" key="6">
    <source>
        <dbReference type="PROSITE-ProRule" id="PRU10007"/>
    </source>
</evidence>